<organism evidence="1 2">
    <name type="scientific">Vicia faba</name>
    <name type="common">Broad bean</name>
    <name type="synonym">Faba vulgaris</name>
    <dbReference type="NCBI Taxonomy" id="3906"/>
    <lineage>
        <taxon>Eukaryota</taxon>
        <taxon>Viridiplantae</taxon>
        <taxon>Streptophyta</taxon>
        <taxon>Embryophyta</taxon>
        <taxon>Tracheophyta</taxon>
        <taxon>Spermatophyta</taxon>
        <taxon>Magnoliopsida</taxon>
        <taxon>eudicotyledons</taxon>
        <taxon>Gunneridae</taxon>
        <taxon>Pentapetalae</taxon>
        <taxon>rosids</taxon>
        <taxon>fabids</taxon>
        <taxon>Fabales</taxon>
        <taxon>Fabaceae</taxon>
        <taxon>Papilionoideae</taxon>
        <taxon>50 kb inversion clade</taxon>
        <taxon>NPAAA clade</taxon>
        <taxon>Hologalegina</taxon>
        <taxon>IRL clade</taxon>
        <taxon>Fabeae</taxon>
        <taxon>Vicia</taxon>
    </lineage>
</organism>
<dbReference type="AlphaFoldDB" id="A0AAV1AG10"/>
<name>A0AAV1AG10_VICFA</name>
<dbReference type="EMBL" id="OX451739">
    <property type="protein sequence ID" value="CAI8609191.1"/>
    <property type="molecule type" value="Genomic_DNA"/>
</dbReference>
<accession>A0AAV1AG10</accession>
<dbReference type="Proteomes" id="UP001157006">
    <property type="component" value="Chromosome 4"/>
</dbReference>
<proteinExistence type="predicted"/>
<sequence>MDYGSHYLSAVSGDFKSERVYGDSLSYGVSSRDPSEVLFSRKTSGVKALLRNRCFLLYSLRSLGLYKGVLTVCQVYILETLFRALFYLFYATDTSQYDVWDMGLIFLRLQEKLDVYGSPFVLAAQIAKLEASFFEGEDRWKKPSEAEAKVCHEFEENREALQ</sequence>
<reference evidence="1 2" key="1">
    <citation type="submission" date="2023-01" db="EMBL/GenBank/DDBJ databases">
        <authorList>
            <person name="Kreplak J."/>
        </authorList>
    </citation>
    <scope>NUCLEOTIDE SEQUENCE [LARGE SCALE GENOMIC DNA]</scope>
</reference>
<protein>
    <submittedName>
        <fullName evidence="1">Uncharacterized protein</fullName>
    </submittedName>
</protein>
<evidence type="ECO:0000313" key="1">
    <source>
        <dbReference type="EMBL" id="CAI8609191.1"/>
    </source>
</evidence>
<gene>
    <name evidence="1" type="ORF">VFH_IV121320</name>
</gene>
<keyword evidence="2" id="KW-1185">Reference proteome</keyword>
<evidence type="ECO:0000313" key="2">
    <source>
        <dbReference type="Proteomes" id="UP001157006"/>
    </source>
</evidence>